<feature type="domain" description="Aminotransferase class V" evidence="11">
    <location>
        <begin position="170"/>
        <end position="368"/>
    </location>
</feature>
<organism evidence="12">
    <name type="scientific">Aplanochytrium stocchinoi</name>
    <dbReference type="NCBI Taxonomy" id="215587"/>
    <lineage>
        <taxon>Eukaryota</taxon>
        <taxon>Sar</taxon>
        <taxon>Stramenopiles</taxon>
        <taxon>Bigyra</taxon>
        <taxon>Labyrinthulomycetes</taxon>
        <taxon>Thraustochytrida</taxon>
        <taxon>Thraustochytriidae</taxon>
        <taxon>Aplanochytrium</taxon>
    </lineage>
</organism>
<dbReference type="NCBIfam" id="NF002841">
    <property type="entry name" value="PRK03080.1-2"/>
    <property type="match status" value="1"/>
</dbReference>
<keyword evidence="7" id="KW-0028">Amino-acid biosynthesis</keyword>
<dbReference type="EMBL" id="HBIN01018160">
    <property type="protein sequence ID" value="CAE0443802.1"/>
    <property type="molecule type" value="Transcribed_RNA"/>
</dbReference>
<dbReference type="Gene3D" id="3.40.640.10">
    <property type="entry name" value="Type I PLP-dependent aspartate aminotransferase-like (Major domain)"/>
    <property type="match status" value="1"/>
</dbReference>
<evidence type="ECO:0000256" key="1">
    <source>
        <dbReference type="ARBA" id="ARBA00001933"/>
    </source>
</evidence>
<dbReference type="InterPro" id="IPR015422">
    <property type="entry name" value="PyrdxlP-dep_Trfase_small"/>
</dbReference>
<evidence type="ECO:0000256" key="9">
    <source>
        <dbReference type="ARBA" id="ARBA00022898"/>
    </source>
</evidence>
<dbReference type="InterPro" id="IPR015424">
    <property type="entry name" value="PyrdxlP-dep_Trfase"/>
</dbReference>
<dbReference type="Gene3D" id="3.90.1150.10">
    <property type="entry name" value="Aspartate Aminotransferase, domain 1"/>
    <property type="match status" value="1"/>
</dbReference>
<dbReference type="Pfam" id="PF00266">
    <property type="entry name" value="Aminotran_5"/>
    <property type="match status" value="1"/>
</dbReference>
<comment type="pathway">
    <text evidence="2">Amino-acid biosynthesis; L-serine biosynthesis; L-serine from 3-phospho-D-glycerate: step 2/3.</text>
</comment>
<dbReference type="CDD" id="cd01494">
    <property type="entry name" value="AAT_I"/>
    <property type="match status" value="1"/>
</dbReference>
<keyword evidence="8" id="KW-0808">Transferase</keyword>
<comment type="similarity">
    <text evidence="3">Belongs to the class-V pyridoxal-phosphate-dependent aminotransferase family. SerC subfamily.</text>
</comment>
<reference evidence="12" key="1">
    <citation type="submission" date="2021-01" db="EMBL/GenBank/DDBJ databases">
        <authorList>
            <person name="Corre E."/>
            <person name="Pelletier E."/>
            <person name="Niang G."/>
            <person name="Scheremetjew M."/>
            <person name="Finn R."/>
            <person name="Kale V."/>
            <person name="Holt S."/>
            <person name="Cochrane G."/>
            <person name="Meng A."/>
            <person name="Brown T."/>
            <person name="Cohen L."/>
        </authorList>
    </citation>
    <scope>NUCLEOTIDE SEQUENCE</scope>
    <source>
        <strain evidence="12">GSBS06</strain>
    </source>
</reference>
<dbReference type="UniPathway" id="UPA00135">
    <property type="reaction ID" value="UER00197"/>
</dbReference>
<protein>
    <recommendedName>
        <fullName evidence="4">phosphoserine transaminase</fullName>
        <ecNumber evidence="4">2.6.1.52</ecNumber>
    </recommendedName>
</protein>
<name>A0A7S3V0H5_9STRA</name>
<dbReference type="InterPro" id="IPR000192">
    <property type="entry name" value="Aminotrans_V_dom"/>
</dbReference>
<evidence type="ECO:0000256" key="10">
    <source>
        <dbReference type="ARBA" id="ARBA00023299"/>
    </source>
</evidence>
<dbReference type="SUPFAM" id="SSF53383">
    <property type="entry name" value="PLP-dependent transferases"/>
    <property type="match status" value="1"/>
</dbReference>
<evidence type="ECO:0000256" key="6">
    <source>
        <dbReference type="ARBA" id="ARBA00022576"/>
    </source>
</evidence>
<dbReference type="GO" id="GO:0006564">
    <property type="term" value="P:L-serine biosynthetic process"/>
    <property type="evidence" value="ECO:0007669"/>
    <property type="project" value="UniProtKB-KW"/>
</dbReference>
<accession>A0A7S3V0H5</accession>
<dbReference type="EC" id="2.6.1.52" evidence="4"/>
<dbReference type="NCBIfam" id="TIGR01365">
    <property type="entry name" value="serC_2"/>
    <property type="match status" value="1"/>
</dbReference>
<keyword evidence="9" id="KW-0663">Pyridoxal phosphate</keyword>
<evidence type="ECO:0000256" key="8">
    <source>
        <dbReference type="ARBA" id="ARBA00022679"/>
    </source>
</evidence>
<keyword evidence="10" id="KW-0718">Serine biosynthesis</keyword>
<keyword evidence="5" id="KW-0963">Cytoplasm</keyword>
<dbReference type="GO" id="GO:0004648">
    <property type="term" value="F:O-phospho-L-serine:2-oxoglutarate aminotransferase activity"/>
    <property type="evidence" value="ECO:0007669"/>
    <property type="project" value="UniProtKB-EC"/>
</dbReference>
<gene>
    <name evidence="12" type="ORF">ASTO00021_LOCUS13857</name>
</gene>
<dbReference type="PANTHER" id="PTHR21152">
    <property type="entry name" value="AMINOTRANSFERASE CLASS V"/>
    <property type="match status" value="1"/>
</dbReference>
<evidence type="ECO:0000256" key="5">
    <source>
        <dbReference type="ARBA" id="ARBA00022490"/>
    </source>
</evidence>
<evidence type="ECO:0000259" key="11">
    <source>
        <dbReference type="Pfam" id="PF00266"/>
    </source>
</evidence>
<dbReference type="InterPro" id="IPR022278">
    <property type="entry name" value="Pser_aminoTfrase"/>
</dbReference>
<evidence type="ECO:0000256" key="4">
    <source>
        <dbReference type="ARBA" id="ARBA00013030"/>
    </source>
</evidence>
<sequence length="406" mass="44564">MLASKQMRTLLRVQLRQRSTSYALSSSRCFSAMPEVAPADPRFGSGPCKKRPGYSIGEALKDSALGRSHRSKLGKDKLKLAIEESKRILKLPEGYELGIVPGSDTGAFEMAMWSVLGAKPIDAFHWESFGKGWVSDILAQLKLQDSATIHEAGYGEIPDLTKARKDADIVFTWNGTTSGVRVPNADWIADDRTGLTLCDATSAVFAMDMPWEKLDITTYSWQKVLGGEGAHGILILSPRAIERLESYSPSWPMPKVFRLTKGGKLIKGIFQGATINTPSMIAVEDYLDALKWADQMGGVEGLIKTSEANLNIVRQWVEETPWASFLAKEPATISPTSICLSIDGLEGDQLKTMTKLLEEQNVAVDIGSYRDAPAGLRIWGGATVENSDMKKLMPWLTWAYNEAKSA</sequence>
<evidence type="ECO:0000256" key="3">
    <source>
        <dbReference type="ARBA" id="ARBA00006904"/>
    </source>
</evidence>
<evidence type="ECO:0000313" key="12">
    <source>
        <dbReference type="EMBL" id="CAE0443802.1"/>
    </source>
</evidence>
<dbReference type="InterPro" id="IPR006271">
    <property type="entry name" value="Pser_aminoTfrase_methanosarc"/>
</dbReference>
<comment type="cofactor">
    <cofactor evidence="1">
        <name>pyridoxal 5'-phosphate</name>
        <dbReference type="ChEBI" id="CHEBI:597326"/>
    </cofactor>
</comment>
<dbReference type="InterPro" id="IPR015421">
    <property type="entry name" value="PyrdxlP-dep_Trfase_major"/>
</dbReference>
<proteinExistence type="inferred from homology"/>
<evidence type="ECO:0000256" key="2">
    <source>
        <dbReference type="ARBA" id="ARBA00005099"/>
    </source>
</evidence>
<evidence type="ECO:0000256" key="7">
    <source>
        <dbReference type="ARBA" id="ARBA00022605"/>
    </source>
</evidence>
<keyword evidence="6" id="KW-0032">Aminotransferase</keyword>
<dbReference type="PANTHER" id="PTHR21152:SF40">
    <property type="entry name" value="ALANINE--GLYOXYLATE AMINOTRANSFERASE"/>
    <property type="match status" value="1"/>
</dbReference>
<dbReference type="AlphaFoldDB" id="A0A7S3V0H5"/>
<dbReference type="PIRSF" id="PIRSF000525">
    <property type="entry name" value="SerC"/>
    <property type="match status" value="1"/>
</dbReference>